<dbReference type="InterPro" id="IPR001478">
    <property type="entry name" value="PDZ"/>
</dbReference>
<feature type="region of interest" description="Disordered" evidence="3">
    <location>
        <begin position="1080"/>
        <end position="1127"/>
    </location>
</feature>
<evidence type="ECO:0000259" key="4">
    <source>
        <dbReference type="PROSITE" id="PS50106"/>
    </source>
</evidence>
<dbReference type="Pfam" id="PF00595">
    <property type="entry name" value="PDZ"/>
    <property type="match status" value="4"/>
</dbReference>
<dbReference type="Gene3D" id="2.30.42.10">
    <property type="match status" value="4"/>
</dbReference>
<dbReference type="GO" id="GO:0098887">
    <property type="term" value="P:neurotransmitter receptor transport, endosome to postsynaptic membrane"/>
    <property type="evidence" value="ECO:0007669"/>
    <property type="project" value="TreeGrafter"/>
</dbReference>
<dbReference type="SMART" id="SM00369">
    <property type="entry name" value="LRR_TYP"/>
    <property type="match status" value="11"/>
</dbReference>
<dbReference type="EMBL" id="UYRX01000079">
    <property type="protein sequence ID" value="VDK72863.1"/>
    <property type="molecule type" value="Genomic_DNA"/>
</dbReference>
<dbReference type="GO" id="GO:0016323">
    <property type="term" value="C:basolateral plasma membrane"/>
    <property type="evidence" value="ECO:0007669"/>
    <property type="project" value="TreeGrafter"/>
</dbReference>
<dbReference type="GO" id="GO:0098609">
    <property type="term" value="P:cell-cell adhesion"/>
    <property type="evidence" value="ECO:0007669"/>
    <property type="project" value="TreeGrafter"/>
</dbReference>
<accession>A0A3P6SS74</accession>
<feature type="domain" description="PDZ" evidence="4">
    <location>
        <begin position="800"/>
        <end position="890"/>
    </location>
</feature>
<dbReference type="OrthoDB" id="2187496at2759"/>
<keyword evidence="2" id="KW-0677">Repeat</keyword>
<dbReference type="GO" id="GO:0005912">
    <property type="term" value="C:adherens junction"/>
    <property type="evidence" value="ECO:0007669"/>
    <property type="project" value="TreeGrafter"/>
</dbReference>
<dbReference type="AlphaFoldDB" id="A0A3P6SS74"/>
<sequence length="1127" mass="122658">MLDRRQCNLQSIPHDIDRNARTLEEMYLDCNHIKDLDKPLFRCRKLKILSLSENEVIRLPSDIAHLTYLEELNLKGNDVSDLPEEIKNCIQLKILDLSSNPITRLPPTITQLTSMTSLGLNDISLTQMPHDIGQLRNLRSLEVRENLLRTVPPSISQLNQLRRLDLGHNELDDLPNEIGMLENLEELYVDQNDLEVLPESIVQCRSLEQLDVSENKLMVLPDEIGDLEKLDDLTIAQNCLQVLPRRLKKLSMLKADRNAITQLTPAIGSCHALTEIYLTENLLTEIPSSIGNLKNLRTLNLDKNQLKELPPTIGGCTSLSVLSLRDNLIEQLPLEIGRLENLRVLDVCNNRLNYLPFTVNVLFKLRALWLSENQSQAMLKLQTEQDPRTGIKVLTCYLLPQSNSQPVEHAPPNRSFIGGPKVHFGSDLEETHEDENEVGQFSRHDTPHPKPHSHTPKFKKQSIDGHIIHHDDDHSAKPPTLTLNSARKRGTDEGSPRQISPAAPTVTQIASLRSALKHPPVLPSAANFDRNVERTTHQRQKLSPGVEIMNVKIHRDANGGLGLSIAGGLESTPYKDDDTGLFVSKLTDGGPAMTAGLRVGDKLLRVNKTDVVAVTSMQDARDVVELTILRDSRETPPSHIAPSAYTKSPNQSIDNSFVSESVEASSSVAKETISTIIRRDVNGSPGFSVASGTGDIIIISCIASGGAAERDGKLRVGDRVLSINGTNMRGARHDQAVALLTGHSGNDIYLVVQRDHVNQNDSVTPCSPSLSSTKTHTVEQISSLKKYGFGDSSWDGKTEEVELVRDNHSLGLSIVGGSDHSSHPFGVNAPGVFISKITLNSPAGRSQRLRIGDRILSVNNVNIRTAKHQTAVEALKQSDRTVHLLVIHEPQPPGLREVIIKRNVGEALGLNICGGIGSPPANPLDKSDEGIFIEKVERSGPAAASSLSAGTRILEVNDESLLGCSQEEAARILRQSGTTVRLLVCDAFCVPSSTVSSLFMSPANNDARVATGERQAMISSTLLNADMQGSLSGCLSQPFKQPSSSDAGKSEVVRNNLASISADSPLAASSPIPPISSSSIATPLSTSSLSQPLSTFSSSSTIRFSPSSQRPAIPPPIAPKPRIIPSQ</sequence>
<evidence type="ECO:0000256" key="2">
    <source>
        <dbReference type="ARBA" id="ARBA00022737"/>
    </source>
</evidence>
<dbReference type="InterPro" id="IPR001611">
    <property type="entry name" value="Leu-rich_rpt"/>
</dbReference>
<dbReference type="InterPro" id="IPR025875">
    <property type="entry name" value="Leu-rich_rpt_4"/>
</dbReference>
<evidence type="ECO:0000256" key="3">
    <source>
        <dbReference type="SAM" id="MobiDB-lite"/>
    </source>
</evidence>
<evidence type="ECO:0000256" key="1">
    <source>
        <dbReference type="ARBA" id="ARBA00022614"/>
    </source>
</evidence>
<dbReference type="InterPro" id="IPR003591">
    <property type="entry name" value="Leu-rich_rpt_typical-subtyp"/>
</dbReference>
<dbReference type="GO" id="GO:0014069">
    <property type="term" value="C:postsynaptic density"/>
    <property type="evidence" value="ECO:0007669"/>
    <property type="project" value="TreeGrafter"/>
</dbReference>
<feature type="non-terminal residue" evidence="5">
    <location>
        <position position="1127"/>
    </location>
</feature>
<feature type="compositionally biased region" description="Basic and acidic residues" evidence="3">
    <location>
        <begin position="461"/>
        <end position="476"/>
    </location>
</feature>
<dbReference type="InterPro" id="IPR050614">
    <property type="entry name" value="Synaptic_Scaffolding_LAP-MAGUK"/>
</dbReference>
<dbReference type="SMART" id="SM00228">
    <property type="entry name" value="PDZ"/>
    <property type="match status" value="4"/>
</dbReference>
<dbReference type="PROSITE" id="PS50106">
    <property type="entry name" value="PDZ"/>
    <property type="match status" value="4"/>
</dbReference>
<organism evidence="5 6">
    <name type="scientific">Litomosoides sigmodontis</name>
    <name type="common">Filarial nematode worm</name>
    <dbReference type="NCBI Taxonomy" id="42156"/>
    <lineage>
        <taxon>Eukaryota</taxon>
        <taxon>Metazoa</taxon>
        <taxon>Ecdysozoa</taxon>
        <taxon>Nematoda</taxon>
        <taxon>Chromadorea</taxon>
        <taxon>Rhabditida</taxon>
        <taxon>Spirurina</taxon>
        <taxon>Spiruromorpha</taxon>
        <taxon>Filarioidea</taxon>
        <taxon>Onchocercidae</taxon>
        <taxon>Litomosoides</taxon>
    </lineage>
</organism>
<dbReference type="Pfam" id="PF12799">
    <property type="entry name" value="LRR_4"/>
    <property type="match status" value="1"/>
</dbReference>
<proteinExistence type="predicted"/>
<feature type="domain" description="PDZ" evidence="4">
    <location>
        <begin position="897"/>
        <end position="984"/>
    </location>
</feature>
<dbReference type="GO" id="GO:0045211">
    <property type="term" value="C:postsynaptic membrane"/>
    <property type="evidence" value="ECO:0007669"/>
    <property type="project" value="TreeGrafter"/>
</dbReference>
<dbReference type="GO" id="GO:0098968">
    <property type="term" value="P:neurotransmitter receptor transport postsynaptic membrane to endosome"/>
    <property type="evidence" value="ECO:0007669"/>
    <property type="project" value="TreeGrafter"/>
</dbReference>
<dbReference type="InterPro" id="IPR032675">
    <property type="entry name" value="LRR_dom_sf"/>
</dbReference>
<dbReference type="Pfam" id="PF13855">
    <property type="entry name" value="LRR_8"/>
    <property type="match status" value="1"/>
</dbReference>
<dbReference type="SUPFAM" id="SSF50156">
    <property type="entry name" value="PDZ domain-like"/>
    <property type="match status" value="4"/>
</dbReference>
<dbReference type="Proteomes" id="UP000277928">
    <property type="component" value="Unassembled WGS sequence"/>
</dbReference>
<dbReference type="SUPFAM" id="SSF52058">
    <property type="entry name" value="L domain-like"/>
    <property type="match status" value="2"/>
</dbReference>
<reference evidence="5 6" key="1">
    <citation type="submission" date="2018-08" db="EMBL/GenBank/DDBJ databases">
        <authorList>
            <person name="Laetsch R D."/>
            <person name="Stevens L."/>
            <person name="Kumar S."/>
            <person name="Blaxter L. M."/>
        </authorList>
    </citation>
    <scope>NUCLEOTIDE SEQUENCE [LARGE SCALE GENOMIC DNA]</scope>
</reference>
<keyword evidence="1" id="KW-0433">Leucine-rich repeat</keyword>
<protein>
    <recommendedName>
        <fullName evidence="4">PDZ domain-containing protein</fullName>
    </recommendedName>
</protein>
<name>A0A3P6SS74_LITSI</name>
<dbReference type="Gene3D" id="3.80.10.10">
    <property type="entry name" value="Ribonuclease Inhibitor"/>
    <property type="match status" value="2"/>
</dbReference>
<dbReference type="GO" id="GO:0019901">
    <property type="term" value="F:protein kinase binding"/>
    <property type="evidence" value="ECO:0007669"/>
    <property type="project" value="TreeGrafter"/>
</dbReference>
<dbReference type="SMART" id="SM00364">
    <property type="entry name" value="LRR_BAC"/>
    <property type="match status" value="8"/>
</dbReference>
<keyword evidence="6" id="KW-1185">Reference proteome</keyword>
<feature type="compositionally biased region" description="Basic residues" evidence="3">
    <location>
        <begin position="449"/>
        <end position="460"/>
    </location>
</feature>
<feature type="domain" description="PDZ" evidence="4">
    <location>
        <begin position="674"/>
        <end position="755"/>
    </location>
</feature>
<dbReference type="STRING" id="42156.A0A3P6SS74"/>
<dbReference type="InterPro" id="IPR036034">
    <property type="entry name" value="PDZ_sf"/>
</dbReference>
<feature type="domain" description="PDZ" evidence="4">
    <location>
        <begin position="550"/>
        <end position="625"/>
    </location>
</feature>
<dbReference type="PANTHER" id="PTHR23119:SF44">
    <property type="entry name" value="PROTEIN LAP4"/>
    <property type="match status" value="1"/>
</dbReference>
<dbReference type="Pfam" id="PF23598">
    <property type="entry name" value="LRR_14"/>
    <property type="match status" value="1"/>
</dbReference>
<evidence type="ECO:0000313" key="5">
    <source>
        <dbReference type="EMBL" id="VDK72863.1"/>
    </source>
</evidence>
<dbReference type="GO" id="GO:0043113">
    <property type="term" value="P:receptor clustering"/>
    <property type="evidence" value="ECO:0007669"/>
    <property type="project" value="TreeGrafter"/>
</dbReference>
<dbReference type="PROSITE" id="PS51450">
    <property type="entry name" value="LRR"/>
    <property type="match status" value="3"/>
</dbReference>
<dbReference type="InterPro" id="IPR055414">
    <property type="entry name" value="LRR_R13L4/SHOC2-like"/>
</dbReference>
<gene>
    <name evidence="5" type="ORF">NLS_LOCUS1914</name>
</gene>
<evidence type="ECO:0000313" key="6">
    <source>
        <dbReference type="Proteomes" id="UP000277928"/>
    </source>
</evidence>
<dbReference type="PANTHER" id="PTHR23119">
    <property type="entry name" value="DISCS LARGE"/>
    <property type="match status" value="1"/>
</dbReference>
<dbReference type="GO" id="GO:0045197">
    <property type="term" value="P:establishment or maintenance of epithelial cell apical/basal polarity"/>
    <property type="evidence" value="ECO:0007669"/>
    <property type="project" value="TreeGrafter"/>
</dbReference>
<dbReference type="OMA" id="HYTKRAR"/>
<feature type="region of interest" description="Disordered" evidence="3">
    <location>
        <begin position="424"/>
        <end position="503"/>
    </location>
</feature>
<feature type="compositionally biased region" description="Acidic residues" evidence="3">
    <location>
        <begin position="427"/>
        <end position="437"/>
    </location>
</feature>
<dbReference type="Pfam" id="PF00560">
    <property type="entry name" value="LRR_1"/>
    <property type="match status" value="1"/>
</dbReference>
<feature type="compositionally biased region" description="Low complexity" evidence="3">
    <location>
        <begin position="1080"/>
        <end position="1111"/>
    </location>
</feature>